<dbReference type="InterPro" id="IPR036676">
    <property type="entry name" value="PurM-like_C_sf"/>
</dbReference>
<name>A0A2M8Z7B5_9FIRM</name>
<dbReference type="RefSeq" id="WP_100305718.1">
    <property type="nucleotide sequence ID" value="NZ_PGET01000001.1"/>
</dbReference>
<dbReference type="Pfam" id="PF00586">
    <property type="entry name" value="AIRS"/>
    <property type="match status" value="1"/>
</dbReference>
<evidence type="ECO:0000256" key="7">
    <source>
        <dbReference type="ARBA" id="ARBA00022842"/>
    </source>
</evidence>
<feature type="domain" description="PurM-like N-terminal" evidence="10">
    <location>
        <begin position="50"/>
        <end position="156"/>
    </location>
</feature>
<feature type="binding site" description="in other chain" evidence="9">
    <location>
        <position position="68"/>
    </location>
    <ligand>
        <name>ATP</name>
        <dbReference type="ChEBI" id="CHEBI:30616"/>
        <note>ligand shared between dimeric partners</note>
    </ligand>
</feature>
<comment type="subunit">
    <text evidence="9">Homodimer.</text>
</comment>
<evidence type="ECO:0000256" key="3">
    <source>
        <dbReference type="ARBA" id="ARBA00022723"/>
    </source>
</evidence>
<comment type="cofactor">
    <cofactor evidence="9">
        <name>Mg(2+)</name>
        <dbReference type="ChEBI" id="CHEBI:18420"/>
    </cofactor>
    <text evidence="9">Binds 1 Mg(2+) ion per monomer.</text>
</comment>
<feature type="binding site" evidence="9">
    <location>
        <position position="91"/>
    </location>
    <ligand>
        <name>Mg(2+)</name>
        <dbReference type="ChEBI" id="CHEBI:18420"/>
    </ligand>
</feature>
<dbReference type="HAMAP" id="MF_00625">
    <property type="entry name" value="SelD"/>
    <property type="match status" value="1"/>
</dbReference>
<dbReference type="GO" id="GO:0016260">
    <property type="term" value="P:selenocysteine biosynthetic process"/>
    <property type="evidence" value="ECO:0007669"/>
    <property type="project" value="InterPro"/>
</dbReference>
<dbReference type="GO" id="GO:0004756">
    <property type="term" value="F:selenide, water dikinase activity"/>
    <property type="evidence" value="ECO:0007669"/>
    <property type="project" value="UniProtKB-UniRule"/>
</dbReference>
<keyword evidence="6 9" id="KW-0067">ATP-binding</keyword>
<dbReference type="GO" id="GO:0000287">
    <property type="term" value="F:magnesium ion binding"/>
    <property type="evidence" value="ECO:0007669"/>
    <property type="project" value="UniProtKB-UniRule"/>
</dbReference>
<comment type="similarity">
    <text evidence="1 9">Belongs to the selenophosphate synthase 1 family. Class I subfamily.</text>
</comment>
<accession>A0A2M8Z7B5</accession>
<dbReference type="PIRSF" id="PIRSF036407">
    <property type="entry name" value="Selenphspht_syn"/>
    <property type="match status" value="1"/>
</dbReference>
<dbReference type="CDD" id="cd02195">
    <property type="entry name" value="SelD"/>
    <property type="match status" value="1"/>
</dbReference>
<dbReference type="FunFam" id="3.90.650.10:FF:000004">
    <property type="entry name" value="Selenide, water dikinase"/>
    <property type="match status" value="1"/>
</dbReference>
<dbReference type="PANTHER" id="PTHR10256:SF0">
    <property type="entry name" value="INACTIVE SELENIDE, WATER DIKINASE-LIKE PROTEIN-RELATED"/>
    <property type="match status" value="1"/>
</dbReference>
<dbReference type="AlphaFoldDB" id="A0A2M8Z7B5"/>
<feature type="active site" evidence="9">
    <location>
        <position position="18"/>
    </location>
</feature>
<dbReference type="GO" id="GO:0005524">
    <property type="term" value="F:ATP binding"/>
    <property type="evidence" value="ECO:0007669"/>
    <property type="project" value="UniProtKB-UniRule"/>
</dbReference>
<evidence type="ECO:0000256" key="4">
    <source>
        <dbReference type="ARBA" id="ARBA00022741"/>
    </source>
</evidence>
<dbReference type="Gene3D" id="3.90.650.10">
    <property type="entry name" value="PurM-like C-terminal domain"/>
    <property type="match status" value="1"/>
</dbReference>
<dbReference type="EC" id="2.7.9.3" evidence="9"/>
<comment type="catalytic activity">
    <reaction evidence="9">
        <text>hydrogenselenide + ATP + H2O = selenophosphate + AMP + phosphate + 2 H(+)</text>
        <dbReference type="Rhea" id="RHEA:18737"/>
        <dbReference type="ChEBI" id="CHEBI:15377"/>
        <dbReference type="ChEBI" id="CHEBI:15378"/>
        <dbReference type="ChEBI" id="CHEBI:16144"/>
        <dbReference type="ChEBI" id="CHEBI:29317"/>
        <dbReference type="ChEBI" id="CHEBI:30616"/>
        <dbReference type="ChEBI" id="CHEBI:43474"/>
        <dbReference type="ChEBI" id="CHEBI:456215"/>
        <dbReference type="EC" id="2.7.9.3"/>
    </reaction>
</comment>
<evidence type="ECO:0000256" key="9">
    <source>
        <dbReference type="HAMAP-Rule" id="MF_00625"/>
    </source>
</evidence>
<sequence length="348" mass="37313">MIPDQEVRLTQMTKTAGCAAKIGPGTLAGILENLPKFKDPNLLVGIETSDDGAIYKVNEETALIQTLDFFTPVVDDPYTFGQIAAANALSDIYAMGGEPKVALNIVAWPNCVNPALLGKILEGGASKVLEAGAVLAGGHSIQDDEPKYGLSVTGFVHPDKVFKNCEARPGDILILTKPLGTGIVNTAVKADMASEEAKQEVIRVMTSLNRKAKQVIEHYEVHSCTDITGFGLAGHAVEMAEGSGVTIEISVKDLPIQTEAKSLAQMGLIPEGAYRNRSYTEDKLDFGETEEYIRDIFCDPQTSGGLLISVSPEDANNIMKDLNEAQMETAYGIIGRVVEQEGKSVKLR</sequence>
<comment type="caution">
    <text evidence="12">The sequence shown here is derived from an EMBL/GenBank/DDBJ whole genome shotgun (WGS) entry which is preliminary data.</text>
</comment>
<dbReference type="OrthoDB" id="9772934at2"/>
<keyword evidence="5 9" id="KW-0418">Kinase</keyword>
<feature type="domain" description="PurM-like C-terminal" evidence="11">
    <location>
        <begin position="168"/>
        <end position="346"/>
    </location>
</feature>
<proteinExistence type="inferred from homology"/>
<dbReference type="NCBIfam" id="NF002098">
    <property type="entry name" value="PRK00943.1"/>
    <property type="match status" value="1"/>
</dbReference>
<dbReference type="Gene3D" id="3.30.1330.10">
    <property type="entry name" value="PurM-like, N-terminal domain"/>
    <property type="match status" value="1"/>
</dbReference>
<dbReference type="InterPro" id="IPR004536">
    <property type="entry name" value="SPS/SelD"/>
</dbReference>
<dbReference type="InterPro" id="IPR016188">
    <property type="entry name" value="PurM-like_N"/>
</dbReference>
<evidence type="ECO:0000256" key="8">
    <source>
        <dbReference type="ARBA" id="ARBA00023266"/>
    </source>
</evidence>
<keyword evidence="2 9" id="KW-0808">Transferase</keyword>
<comment type="function">
    <text evidence="9">Synthesizes selenophosphate from selenide and ATP.</text>
</comment>
<dbReference type="InterPro" id="IPR010918">
    <property type="entry name" value="PurM-like_C_dom"/>
</dbReference>
<dbReference type="FunFam" id="3.30.1330.10:FF:000003">
    <property type="entry name" value="Selenide, water dikinase"/>
    <property type="match status" value="1"/>
</dbReference>
<keyword evidence="4 9" id="KW-0547">Nucleotide-binding</keyword>
<keyword evidence="7 9" id="KW-0460">Magnesium</keyword>
<feature type="binding site" evidence="9">
    <location>
        <begin position="138"/>
        <end position="140"/>
    </location>
    <ligand>
        <name>ATP</name>
        <dbReference type="ChEBI" id="CHEBI:30616"/>
        <note>ligand shared between dimeric partners</note>
    </ligand>
</feature>
<evidence type="ECO:0000259" key="11">
    <source>
        <dbReference type="Pfam" id="PF02769"/>
    </source>
</evidence>
<dbReference type="GO" id="GO:0005737">
    <property type="term" value="C:cytoplasm"/>
    <property type="evidence" value="ECO:0007669"/>
    <property type="project" value="TreeGrafter"/>
</dbReference>
<dbReference type="SUPFAM" id="SSF56042">
    <property type="entry name" value="PurM C-terminal domain-like"/>
    <property type="match status" value="1"/>
</dbReference>
<evidence type="ECO:0000256" key="1">
    <source>
        <dbReference type="ARBA" id="ARBA00008026"/>
    </source>
</evidence>
<dbReference type="PANTHER" id="PTHR10256">
    <property type="entry name" value="SELENIDE, WATER DIKINASE"/>
    <property type="match status" value="1"/>
</dbReference>
<dbReference type="SUPFAM" id="SSF55326">
    <property type="entry name" value="PurM N-terminal domain-like"/>
    <property type="match status" value="1"/>
</dbReference>
<keyword evidence="8 9" id="KW-0711">Selenium</keyword>
<feature type="binding site" evidence="9">
    <location>
        <position position="51"/>
    </location>
    <ligand>
        <name>Mg(2+)</name>
        <dbReference type="ChEBI" id="CHEBI:18420"/>
    </ligand>
</feature>
<dbReference type="NCBIfam" id="TIGR00476">
    <property type="entry name" value="selD"/>
    <property type="match status" value="1"/>
</dbReference>
<feature type="site" description="Important for catalytic activity" evidence="9">
    <location>
        <position position="21"/>
    </location>
</feature>
<dbReference type="InterPro" id="IPR036921">
    <property type="entry name" value="PurM-like_N_sf"/>
</dbReference>
<evidence type="ECO:0000259" key="10">
    <source>
        <dbReference type="Pfam" id="PF00586"/>
    </source>
</evidence>
<reference evidence="12 13" key="1">
    <citation type="submission" date="2017-11" db="EMBL/GenBank/DDBJ databases">
        <title>Understudied soil microbes with underappreciated capabilities: Untangling the Clostridium saccharolyticum group.</title>
        <authorList>
            <person name="Leschine S."/>
        </authorList>
    </citation>
    <scope>NUCLEOTIDE SEQUENCE [LARGE SCALE GENOMIC DNA]</scope>
    <source>
        <strain evidence="12 13">18A</strain>
    </source>
</reference>
<keyword evidence="3 9" id="KW-0479">Metal-binding</keyword>
<dbReference type="Proteomes" id="UP000231092">
    <property type="component" value="Unassembled WGS sequence"/>
</dbReference>
<organism evidence="12 13">
    <name type="scientific">[Clostridium] celerecrescens 18A</name>
    <dbReference type="NCBI Taxonomy" id="1286362"/>
    <lineage>
        <taxon>Bacteria</taxon>
        <taxon>Bacillati</taxon>
        <taxon>Bacillota</taxon>
        <taxon>Clostridia</taxon>
        <taxon>Lachnospirales</taxon>
        <taxon>Lachnospiraceae</taxon>
        <taxon>Lacrimispora</taxon>
    </lineage>
</organism>
<evidence type="ECO:0000256" key="2">
    <source>
        <dbReference type="ARBA" id="ARBA00022679"/>
    </source>
</evidence>
<feature type="binding site" description="in other chain" evidence="9">
    <location>
        <position position="91"/>
    </location>
    <ligand>
        <name>ATP</name>
        <dbReference type="ChEBI" id="CHEBI:30616"/>
        <note>ligand shared between dimeric partners</note>
    </ligand>
</feature>
<feature type="binding site" description="in other chain" evidence="9">
    <location>
        <position position="21"/>
    </location>
    <ligand>
        <name>ATP</name>
        <dbReference type="ChEBI" id="CHEBI:30616"/>
        <note>ligand shared between dimeric partners</note>
    </ligand>
</feature>
<evidence type="ECO:0000313" key="13">
    <source>
        <dbReference type="Proteomes" id="UP000231092"/>
    </source>
</evidence>
<evidence type="ECO:0000313" key="12">
    <source>
        <dbReference type="EMBL" id="PJJ29318.1"/>
    </source>
</evidence>
<feature type="binding site" description="in other chain" evidence="9">
    <location>
        <begin position="48"/>
        <end position="50"/>
    </location>
    <ligand>
        <name>ATP</name>
        <dbReference type="ChEBI" id="CHEBI:30616"/>
        <note>ligand shared between dimeric partners</note>
    </ligand>
</feature>
<dbReference type="EMBL" id="PGET01000001">
    <property type="protein sequence ID" value="PJJ29318.1"/>
    <property type="molecule type" value="Genomic_DNA"/>
</dbReference>
<feature type="binding site" evidence="9">
    <location>
        <position position="226"/>
    </location>
    <ligand>
        <name>Mg(2+)</name>
        <dbReference type="ChEBI" id="CHEBI:18420"/>
    </ligand>
</feature>
<evidence type="ECO:0000256" key="6">
    <source>
        <dbReference type="ARBA" id="ARBA00022840"/>
    </source>
</evidence>
<dbReference type="Pfam" id="PF02769">
    <property type="entry name" value="AIRS_C"/>
    <property type="match status" value="1"/>
</dbReference>
<gene>
    <name evidence="9" type="primary">selD</name>
    <name evidence="12" type="ORF">H171_2859</name>
</gene>
<protein>
    <recommendedName>
        <fullName evidence="9">Selenide, water dikinase</fullName>
        <ecNumber evidence="9">2.7.9.3</ecNumber>
    </recommendedName>
    <alternativeName>
        <fullName evidence="9">Selenium donor protein</fullName>
    </alternativeName>
    <alternativeName>
        <fullName evidence="9">Selenophosphate synthase</fullName>
    </alternativeName>
</protein>
<evidence type="ECO:0000256" key="5">
    <source>
        <dbReference type="ARBA" id="ARBA00022777"/>
    </source>
</evidence>
<dbReference type="InterPro" id="IPR023061">
    <property type="entry name" value="SelD_I"/>
</dbReference>